<dbReference type="EMBL" id="CM056742">
    <property type="protein sequence ID" value="KAJ8676391.1"/>
    <property type="molecule type" value="Genomic_DNA"/>
</dbReference>
<organism evidence="1 2">
    <name type="scientific">Eretmocerus hayati</name>
    <dbReference type="NCBI Taxonomy" id="131215"/>
    <lineage>
        <taxon>Eukaryota</taxon>
        <taxon>Metazoa</taxon>
        <taxon>Ecdysozoa</taxon>
        <taxon>Arthropoda</taxon>
        <taxon>Hexapoda</taxon>
        <taxon>Insecta</taxon>
        <taxon>Pterygota</taxon>
        <taxon>Neoptera</taxon>
        <taxon>Endopterygota</taxon>
        <taxon>Hymenoptera</taxon>
        <taxon>Apocrita</taxon>
        <taxon>Proctotrupomorpha</taxon>
        <taxon>Chalcidoidea</taxon>
        <taxon>Aphelinidae</taxon>
        <taxon>Aphelininae</taxon>
        <taxon>Eretmocerus</taxon>
    </lineage>
</organism>
<comment type="caution">
    <text evidence="1">The sequence shown here is derived from an EMBL/GenBank/DDBJ whole genome shotgun (WGS) entry which is preliminary data.</text>
</comment>
<gene>
    <name evidence="1" type="ORF">QAD02_012178</name>
</gene>
<reference evidence="1" key="1">
    <citation type="submission" date="2023-04" db="EMBL/GenBank/DDBJ databases">
        <title>A chromosome-level genome assembly of the parasitoid wasp Eretmocerus hayati.</title>
        <authorList>
            <person name="Zhong Y."/>
            <person name="Liu S."/>
            <person name="Liu Y."/>
        </authorList>
    </citation>
    <scope>NUCLEOTIDE SEQUENCE</scope>
    <source>
        <strain evidence="1">ZJU_SS_LIU_2023</strain>
    </source>
</reference>
<protein>
    <submittedName>
        <fullName evidence="1">Uncharacterized protein</fullName>
    </submittedName>
</protein>
<proteinExistence type="predicted"/>
<evidence type="ECO:0000313" key="2">
    <source>
        <dbReference type="Proteomes" id="UP001239111"/>
    </source>
</evidence>
<evidence type="ECO:0000313" key="1">
    <source>
        <dbReference type="EMBL" id="KAJ8676391.1"/>
    </source>
</evidence>
<name>A0ACC2P0N6_9HYME</name>
<dbReference type="Proteomes" id="UP001239111">
    <property type="component" value="Chromosome 2"/>
</dbReference>
<accession>A0ACC2P0N6</accession>
<keyword evidence="2" id="KW-1185">Reference proteome</keyword>
<sequence>MHHITFIIFLKDATSSQQLLSLHSLYKAKVTLPVHNALRCLFTVSMRLSGIVYLAPRIANLFCLLTGPGYLKRANSERLHEIFNQYATQDKNGERFMTPSDFVRSYLGLYTDGGFNPDSVALLAGIVDTDKDGFISFSEFQAFEGLLCVPDALYKTAFQLFDTNGNGMVAFDEFAEVIKKTVLHQRMPINMDSDFIKLYFGKDKKRLISYAEFSQFLHDFHEEYATEAFKRFDKNGTGFISAMDFQDIMLSIKSHLLTKDVRENLVAALSIGSSGRKVSFPYFMAFNSLLHNMELIKRIYLNASDGHRNQEITKEEFLHSAQMMSQITPLEVDILFHLCDLLHHTGKIVYNDLVAITPEQYFKQITKRLAEIKAVSSPDERGVMVQIMESGYRFVLGSVGGAVGATAVYPIDLVKTRMQNQRTGSFIGELMYKNSFDCAKKVIRHEGFFGLYRGLVPQLMGVAPEKAIKLTVNDFVRDKLMDKNGNIPLAGEVLSGACAGASQVVFTNPLEIVKIRLQVAGEIAGGQKVRAWAVVKELGLFGLYKGARACLLRDIPFSAIYFTAYAHTKAKFADEGGYNTPLSLLCAGAIAGVPAAALVTPADVIKTRLQVVARQGQTTYDGLMDCARKIYREEGARAFWKGATARVFRSSPQFGVTLFTYELLQRLFYVDFGGSRPTGSELQVPATGVSDELRSTNPDHIGGYQVALPIFNGIESKFGLYLPRFQAVSKP</sequence>